<gene>
    <name evidence="1" type="ORF">AFUS01_LOCUS7189</name>
</gene>
<comment type="caution">
    <text evidence="1">The sequence shown here is derived from an EMBL/GenBank/DDBJ whole genome shotgun (WGS) entry which is preliminary data.</text>
</comment>
<organism evidence="1 2">
    <name type="scientific">Allacma fusca</name>
    <dbReference type="NCBI Taxonomy" id="39272"/>
    <lineage>
        <taxon>Eukaryota</taxon>
        <taxon>Metazoa</taxon>
        <taxon>Ecdysozoa</taxon>
        <taxon>Arthropoda</taxon>
        <taxon>Hexapoda</taxon>
        <taxon>Collembola</taxon>
        <taxon>Symphypleona</taxon>
        <taxon>Sminthuridae</taxon>
        <taxon>Allacma</taxon>
    </lineage>
</organism>
<dbReference type="EMBL" id="CAJVCH010048303">
    <property type="protein sequence ID" value="CAG7717750.1"/>
    <property type="molecule type" value="Genomic_DNA"/>
</dbReference>
<reference evidence="1" key="1">
    <citation type="submission" date="2021-06" db="EMBL/GenBank/DDBJ databases">
        <authorList>
            <person name="Hodson N. C."/>
            <person name="Mongue J. A."/>
            <person name="Jaron S. K."/>
        </authorList>
    </citation>
    <scope>NUCLEOTIDE SEQUENCE</scope>
</reference>
<evidence type="ECO:0000313" key="1">
    <source>
        <dbReference type="EMBL" id="CAG7717750.1"/>
    </source>
</evidence>
<accession>A0A8J2NX20</accession>
<evidence type="ECO:0000313" key="2">
    <source>
        <dbReference type="Proteomes" id="UP000708208"/>
    </source>
</evidence>
<dbReference type="AlphaFoldDB" id="A0A8J2NX20"/>
<proteinExistence type="predicted"/>
<protein>
    <submittedName>
        <fullName evidence="1">Uncharacterized protein</fullName>
    </submittedName>
</protein>
<name>A0A8J2NX20_9HEXA</name>
<sequence length="184" mass="20568">MIFGSGSGSREEGWMTAPEVVEIGVCNAEEWLGRHTNKGMIENQKRRRILSSDLIYNHFHFPSAVPQILEAVKPIMTDDEVDNGSGKTEDKSLERNLIFCRGAPTGRLDCIWEEGRHQSSWVCLNECYCPSSGWRRYSQSLDFVEADVGKCAEAGSNPPDSFLPTSNLKLYCHSPARQKGGAFH</sequence>
<dbReference type="Proteomes" id="UP000708208">
    <property type="component" value="Unassembled WGS sequence"/>
</dbReference>
<keyword evidence="2" id="KW-1185">Reference proteome</keyword>